<comment type="caution">
    <text evidence="1">The sequence shown here is derived from an EMBL/GenBank/DDBJ whole genome shotgun (WGS) entry which is preliminary data.</text>
</comment>
<sequence>MTSFVETYPSATPTPVQRSRAVRVVASAARDAADLAELLDMLGLDAKEGTGTLGEVPAVGEAAVPQVSGQHRLTIAELHALVATVSH</sequence>
<organism evidence="1 2">
    <name type="scientific">Amycolatopsis pigmentata</name>
    <dbReference type="NCBI Taxonomy" id="450801"/>
    <lineage>
        <taxon>Bacteria</taxon>
        <taxon>Bacillati</taxon>
        <taxon>Actinomycetota</taxon>
        <taxon>Actinomycetes</taxon>
        <taxon>Pseudonocardiales</taxon>
        <taxon>Pseudonocardiaceae</taxon>
        <taxon>Amycolatopsis</taxon>
    </lineage>
</organism>
<dbReference type="Proteomes" id="UP001597417">
    <property type="component" value="Unassembled WGS sequence"/>
</dbReference>
<reference evidence="2" key="1">
    <citation type="journal article" date="2019" name="Int. J. Syst. Evol. Microbiol.">
        <title>The Global Catalogue of Microorganisms (GCM) 10K type strain sequencing project: providing services to taxonomists for standard genome sequencing and annotation.</title>
        <authorList>
            <consortium name="The Broad Institute Genomics Platform"/>
            <consortium name="The Broad Institute Genome Sequencing Center for Infectious Disease"/>
            <person name="Wu L."/>
            <person name="Ma J."/>
        </authorList>
    </citation>
    <scope>NUCLEOTIDE SEQUENCE [LARGE SCALE GENOMIC DNA]</scope>
    <source>
        <strain evidence="2">CGMCC 4.7645</strain>
    </source>
</reference>
<dbReference type="RefSeq" id="WP_378267909.1">
    <property type="nucleotide sequence ID" value="NZ_JBHUKR010000015.1"/>
</dbReference>
<gene>
    <name evidence="1" type="ORF">ACFSXZ_26495</name>
</gene>
<proteinExistence type="predicted"/>
<keyword evidence="2" id="KW-1185">Reference proteome</keyword>
<dbReference type="EMBL" id="JBHUKR010000015">
    <property type="protein sequence ID" value="MFD2419884.1"/>
    <property type="molecule type" value="Genomic_DNA"/>
</dbReference>
<accession>A0ABW5FZ53</accession>
<protein>
    <submittedName>
        <fullName evidence="1">Uncharacterized protein</fullName>
    </submittedName>
</protein>
<evidence type="ECO:0000313" key="1">
    <source>
        <dbReference type="EMBL" id="MFD2419884.1"/>
    </source>
</evidence>
<evidence type="ECO:0000313" key="2">
    <source>
        <dbReference type="Proteomes" id="UP001597417"/>
    </source>
</evidence>
<name>A0ABW5FZ53_9PSEU</name>